<organism evidence="1 2">
    <name type="scientific">Necator americanus</name>
    <name type="common">Human hookworm</name>
    <dbReference type="NCBI Taxonomy" id="51031"/>
    <lineage>
        <taxon>Eukaryota</taxon>
        <taxon>Metazoa</taxon>
        <taxon>Ecdysozoa</taxon>
        <taxon>Nematoda</taxon>
        <taxon>Chromadorea</taxon>
        <taxon>Rhabditida</taxon>
        <taxon>Rhabditina</taxon>
        <taxon>Rhabditomorpha</taxon>
        <taxon>Strongyloidea</taxon>
        <taxon>Ancylostomatidae</taxon>
        <taxon>Bunostominae</taxon>
        <taxon>Necator</taxon>
    </lineage>
</organism>
<name>A0ABR1CKG4_NECAM</name>
<keyword evidence="2" id="KW-1185">Reference proteome</keyword>
<dbReference type="Proteomes" id="UP001303046">
    <property type="component" value="Unassembled WGS sequence"/>
</dbReference>
<evidence type="ECO:0000313" key="2">
    <source>
        <dbReference type="Proteomes" id="UP001303046"/>
    </source>
</evidence>
<comment type="caution">
    <text evidence="1">The sequence shown here is derived from an EMBL/GenBank/DDBJ whole genome shotgun (WGS) entry which is preliminary data.</text>
</comment>
<evidence type="ECO:0000313" key="1">
    <source>
        <dbReference type="EMBL" id="KAK6738425.1"/>
    </source>
</evidence>
<proteinExistence type="predicted"/>
<dbReference type="EMBL" id="JAVFWL010000002">
    <property type="protein sequence ID" value="KAK6738425.1"/>
    <property type="molecule type" value="Genomic_DNA"/>
</dbReference>
<protein>
    <submittedName>
        <fullName evidence="1">Uncharacterized protein</fullName>
    </submittedName>
</protein>
<reference evidence="1 2" key="1">
    <citation type="submission" date="2023-08" db="EMBL/GenBank/DDBJ databases">
        <title>A Necator americanus chromosomal reference genome.</title>
        <authorList>
            <person name="Ilik V."/>
            <person name="Petrzelkova K.J."/>
            <person name="Pardy F."/>
            <person name="Fuh T."/>
            <person name="Niatou-Singa F.S."/>
            <person name="Gouil Q."/>
            <person name="Baker L."/>
            <person name="Ritchie M.E."/>
            <person name="Jex A.R."/>
            <person name="Gazzola D."/>
            <person name="Li H."/>
            <person name="Toshio Fujiwara R."/>
            <person name="Zhan B."/>
            <person name="Aroian R.V."/>
            <person name="Pafco B."/>
            <person name="Schwarz E.M."/>
        </authorList>
    </citation>
    <scope>NUCLEOTIDE SEQUENCE [LARGE SCALE GENOMIC DNA]</scope>
    <source>
        <strain evidence="1 2">Aroian</strain>
        <tissue evidence="1">Whole animal</tissue>
    </source>
</reference>
<gene>
    <name evidence="1" type="primary">Necator_chrII.g8292</name>
    <name evidence="1" type="ORF">RB195_020498</name>
</gene>
<sequence>MRFPKPQRFPTAVKRIVAFQLTSWYNEIIPIAGLWTMVSLHASFEAVSFKRHVDETRAKTVVEKIHGIALNILEKLVTR</sequence>
<accession>A0ABR1CKG4</accession>